<keyword evidence="3" id="KW-1185">Reference proteome</keyword>
<dbReference type="Proteomes" id="UP000249547">
    <property type="component" value="Unassembled WGS sequence"/>
</dbReference>
<accession>A0A327QUL7</accession>
<name>A0A327QUL7_9BACT</name>
<evidence type="ECO:0000256" key="1">
    <source>
        <dbReference type="SAM" id="Phobius"/>
    </source>
</evidence>
<keyword evidence="1" id="KW-1133">Transmembrane helix</keyword>
<feature type="transmembrane region" description="Helical" evidence="1">
    <location>
        <begin position="43"/>
        <end position="63"/>
    </location>
</feature>
<comment type="caution">
    <text evidence="2">The sequence shown here is derived from an EMBL/GenBank/DDBJ whole genome shotgun (WGS) entry which is preliminary data.</text>
</comment>
<keyword evidence="1" id="KW-0812">Transmembrane</keyword>
<proteinExistence type="predicted"/>
<gene>
    <name evidence="2" type="ORF">LX64_02585</name>
</gene>
<evidence type="ECO:0000313" key="3">
    <source>
        <dbReference type="Proteomes" id="UP000249547"/>
    </source>
</evidence>
<dbReference type="EMBL" id="QLLL01000004">
    <property type="protein sequence ID" value="RAJ05427.1"/>
    <property type="molecule type" value="Genomic_DNA"/>
</dbReference>
<feature type="transmembrane region" description="Helical" evidence="1">
    <location>
        <begin position="70"/>
        <end position="89"/>
    </location>
</feature>
<reference evidence="2 3" key="1">
    <citation type="submission" date="2018-06" db="EMBL/GenBank/DDBJ databases">
        <title>Genomic Encyclopedia of Archaeal and Bacterial Type Strains, Phase II (KMG-II): from individual species to whole genera.</title>
        <authorList>
            <person name="Goeker M."/>
        </authorList>
    </citation>
    <scope>NUCLEOTIDE SEQUENCE [LARGE SCALE GENOMIC DNA]</scope>
    <source>
        <strain evidence="2 3">DSM 23857</strain>
    </source>
</reference>
<evidence type="ECO:0000313" key="2">
    <source>
        <dbReference type="EMBL" id="RAJ05427.1"/>
    </source>
</evidence>
<dbReference type="RefSeq" id="WP_111598017.1">
    <property type="nucleotide sequence ID" value="NZ_QLLL01000004.1"/>
</dbReference>
<organism evidence="2 3">
    <name type="scientific">Chitinophaga skermanii</name>
    <dbReference type="NCBI Taxonomy" id="331697"/>
    <lineage>
        <taxon>Bacteria</taxon>
        <taxon>Pseudomonadati</taxon>
        <taxon>Bacteroidota</taxon>
        <taxon>Chitinophagia</taxon>
        <taxon>Chitinophagales</taxon>
        <taxon>Chitinophagaceae</taxon>
        <taxon>Chitinophaga</taxon>
    </lineage>
</organism>
<keyword evidence="1" id="KW-0472">Membrane</keyword>
<feature type="transmembrane region" description="Helical" evidence="1">
    <location>
        <begin position="12"/>
        <end position="37"/>
    </location>
</feature>
<dbReference type="AlphaFoldDB" id="A0A327QUL7"/>
<sequence>MKKVFNVEKSIKYYYIVMSVILSLIILLFIFGLITFGQGIGDLFYIALVIILYIFFAIAKNIILRKTQSLIFRYVFLILMVLSTIYFLLRVSILRGVEYPWNGHILYENKVE</sequence>
<protein>
    <submittedName>
        <fullName evidence="2">Uncharacterized protein</fullName>
    </submittedName>
</protein>